<proteinExistence type="predicted"/>
<dbReference type="EMBL" id="FMUX01000002">
    <property type="protein sequence ID" value="SCX93412.1"/>
    <property type="molecule type" value="Genomic_DNA"/>
</dbReference>
<name>A0A1G5BT95_9BACT</name>
<organism evidence="2 3">
    <name type="scientific">Desulfoluna spongiiphila</name>
    <dbReference type="NCBI Taxonomy" id="419481"/>
    <lineage>
        <taxon>Bacteria</taxon>
        <taxon>Pseudomonadati</taxon>
        <taxon>Thermodesulfobacteriota</taxon>
        <taxon>Desulfobacteria</taxon>
        <taxon>Desulfobacterales</taxon>
        <taxon>Desulfolunaceae</taxon>
        <taxon>Desulfoluna</taxon>
    </lineage>
</organism>
<feature type="signal peptide" evidence="1">
    <location>
        <begin position="1"/>
        <end position="25"/>
    </location>
</feature>
<dbReference type="Proteomes" id="UP000198870">
    <property type="component" value="Unassembled WGS sequence"/>
</dbReference>
<dbReference type="Pfam" id="PF10670">
    <property type="entry name" value="DUF4198"/>
    <property type="match status" value="1"/>
</dbReference>
<keyword evidence="1" id="KW-0732">Signal</keyword>
<sequence length="258" mass="28087">MKRLNGKLFLLFLVSCFVFVSQVCAHEFIINPVKLAAVKGETLPFSILSAHVFMVSEEVEPVANVSVKLVSGTSEIPVSLTENPTLMTLDGAVTLAGDGTAILSGHRKGMVWTQTDSGWKQAPKNECTGVIKSGKYEKFCKALVTSGYPDKGYAKVLGQTLEIVPVTNPARVSPGDELTVMVLYKGKPLAAEIFATYDGFSDDPNTYAYYSRSGDDGLVRVKVTHDGTWMIRVEKKEETPTPRYDSHVMRAVLVFGVG</sequence>
<evidence type="ECO:0000313" key="2">
    <source>
        <dbReference type="EMBL" id="SCX93412.1"/>
    </source>
</evidence>
<feature type="chain" id="PRO_5011454638" evidence="1">
    <location>
        <begin position="26"/>
        <end position="258"/>
    </location>
</feature>
<dbReference type="STRING" id="419481.SAMN05216233_102184"/>
<gene>
    <name evidence="2" type="ORF">SAMN05216233_102184</name>
</gene>
<keyword evidence="3" id="KW-1185">Reference proteome</keyword>
<dbReference type="OrthoDB" id="4219at2"/>
<dbReference type="RefSeq" id="WP_092208529.1">
    <property type="nucleotide sequence ID" value="NZ_FMUX01000002.1"/>
</dbReference>
<evidence type="ECO:0000256" key="1">
    <source>
        <dbReference type="SAM" id="SignalP"/>
    </source>
</evidence>
<evidence type="ECO:0000313" key="3">
    <source>
        <dbReference type="Proteomes" id="UP000198870"/>
    </source>
</evidence>
<dbReference type="InterPro" id="IPR019613">
    <property type="entry name" value="DUF4198"/>
</dbReference>
<protein>
    <submittedName>
        <fullName evidence="2">Uncharacterized conserved protein, contains GH25 family domain</fullName>
    </submittedName>
</protein>
<reference evidence="2 3" key="1">
    <citation type="submission" date="2016-10" db="EMBL/GenBank/DDBJ databases">
        <authorList>
            <person name="de Groot N.N."/>
        </authorList>
    </citation>
    <scope>NUCLEOTIDE SEQUENCE [LARGE SCALE GENOMIC DNA]</scope>
    <source>
        <strain evidence="2 3">AA1</strain>
    </source>
</reference>
<dbReference type="AlphaFoldDB" id="A0A1G5BT95"/>
<accession>A0A1G5BT95</accession>